<dbReference type="GO" id="GO:0030897">
    <property type="term" value="C:HOPS complex"/>
    <property type="evidence" value="ECO:0007669"/>
    <property type="project" value="TreeGrafter"/>
</dbReference>
<dbReference type="Pfam" id="PF12816">
    <property type="entry name" value="TPR_Vps8"/>
    <property type="match status" value="1"/>
</dbReference>
<feature type="region of interest" description="Disordered" evidence="4">
    <location>
        <begin position="1"/>
        <end position="22"/>
    </location>
</feature>
<dbReference type="Gene3D" id="3.30.40.10">
    <property type="entry name" value="Zinc/RING finger domain, C3HC4 (zinc finger)"/>
    <property type="match status" value="1"/>
</dbReference>
<proteinExistence type="inferred from homology"/>
<evidence type="ECO:0000313" key="7">
    <source>
        <dbReference type="Proteomes" id="UP000822688"/>
    </source>
</evidence>
<dbReference type="InterPro" id="IPR025941">
    <property type="entry name" value="Vps8_central_dom"/>
</dbReference>
<keyword evidence="7" id="KW-1185">Reference proteome</keyword>
<dbReference type="Pfam" id="PF25066">
    <property type="entry name" value="TPR_VPS8_2"/>
    <property type="match status" value="1"/>
</dbReference>
<comment type="similarity">
    <text evidence="1">Belongs to the VPS8 family.</text>
</comment>
<keyword evidence="2" id="KW-0863">Zinc-finger</keyword>
<feature type="region of interest" description="Disordered" evidence="4">
    <location>
        <begin position="1931"/>
        <end position="1951"/>
    </location>
</feature>
<keyword evidence="2" id="KW-0862">Zinc</keyword>
<dbReference type="InterPro" id="IPR059070">
    <property type="entry name" value="TPR_VPS8_2"/>
</dbReference>
<dbReference type="SMART" id="SM00184">
    <property type="entry name" value="RING"/>
    <property type="match status" value="1"/>
</dbReference>
<feature type="region of interest" description="Disordered" evidence="4">
    <location>
        <begin position="633"/>
        <end position="652"/>
    </location>
</feature>
<dbReference type="PANTHER" id="PTHR12616:SF8">
    <property type="entry name" value="VACUOLAR PROTEIN SORTING-ASSOCIATED PROTEIN 8 HOMOLOG"/>
    <property type="match status" value="1"/>
</dbReference>
<feature type="region of interest" description="Disordered" evidence="4">
    <location>
        <begin position="314"/>
        <end position="353"/>
    </location>
</feature>
<comment type="caution">
    <text evidence="6">The sequence shown here is derived from an EMBL/GenBank/DDBJ whole genome shotgun (WGS) entry which is preliminary data.</text>
</comment>
<dbReference type="InterPro" id="IPR001680">
    <property type="entry name" value="WD40_rpt"/>
</dbReference>
<dbReference type="Gene3D" id="2.130.10.10">
    <property type="entry name" value="YVTN repeat-like/Quinoprotein amine dehydrogenase"/>
    <property type="match status" value="1"/>
</dbReference>
<dbReference type="InterPro" id="IPR001841">
    <property type="entry name" value="Znf_RING"/>
</dbReference>
<evidence type="ECO:0000256" key="2">
    <source>
        <dbReference type="PROSITE-ProRule" id="PRU00175"/>
    </source>
</evidence>
<organism evidence="6 7">
    <name type="scientific">Ceratodon purpureus</name>
    <name type="common">Fire moss</name>
    <name type="synonym">Dicranum purpureum</name>
    <dbReference type="NCBI Taxonomy" id="3225"/>
    <lineage>
        <taxon>Eukaryota</taxon>
        <taxon>Viridiplantae</taxon>
        <taxon>Streptophyta</taxon>
        <taxon>Embryophyta</taxon>
        <taxon>Bryophyta</taxon>
        <taxon>Bryophytina</taxon>
        <taxon>Bryopsida</taxon>
        <taxon>Dicranidae</taxon>
        <taxon>Pseudoditrichales</taxon>
        <taxon>Ditrichaceae</taxon>
        <taxon>Ceratodon</taxon>
    </lineage>
</organism>
<dbReference type="InterPro" id="IPR036322">
    <property type="entry name" value="WD40_repeat_dom_sf"/>
</dbReference>
<reference evidence="6" key="1">
    <citation type="submission" date="2020-06" db="EMBL/GenBank/DDBJ databases">
        <title>WGS assembly of Ceratodon purpureus strain R40.</title>
        <authorList>
            <person name="Carey S.B."/>
            <person name="Jenkins J."/>
            <person name="Shu S."/>
            <person name="Lovell J.T."/>
            <person name="Sreedasyam A."/>
            <person name="Maumus F."/>
            <person name="Tiley G.P."/>
            <person name="Fernandez-Pozo N."/>
            <person name="Barry K."/>
            <person name="Chen C."/>
            <person name="Wang M."/>
            <person name="Lipzen A."/>
            <person name="Daum C."/>
            <person name="Saski C.A."/>
            <person name="Payton A.C."/>
            <person name="Mcbreen J.C."/>
            <person name="Conrad R.E."/>
            <person name="Kollar L.M."/>
            <person name="Olsson S."/>
            <person name="Huttunen S."/>
            <person name="Landis J.B."/>
            <person name="Wickett N.J."/>
            <person name="Johnson M.G."/>
            <person name="Rensing S.A."/>
            <person name="Grimwood J."/>
            <person name="Schmutz J."/>
            <person name="Mcdaniel S.F."/>
        </authorList>
    </citation>
    <scope>NUCLEOTIDE SEQUENCE</scope>
    <source>
        <strain evidence="6">R40</strain>
    </source>
</reference>
<evidence type="ECO:0000256" key="3">
    <source>
        <dbReference type="PROSITE-ProRule" id="PRU00221"/>
    </source>
</evidence>
<feature type="compositionally biased region" description="Basic and acidic residues" evidence="4">
    <location>
        <begin position="1"/>
        <end position="21"/>
    </location>
</feature>
<gene>
    <name evidence="6" type="ORF">KC19_10G146000</name>
</gene>
<dbReference type="InterPro" id="IPR013083">
    <property type="entry name" value="Znf_RING/FYVE/PHD"/>
</dbReference>
<feature type="compositionally biased region" description="Polar residues" evidence="4">
    <location>
        <begin position="2014"/>
        <end position="2025"/>
    </location>
</feature>
<dbReference type="SUPFAM" id="SSF57850">
    <property type="entry name" value="RING/U-box"/>
    <property type="match status" value="1"/>
</dbReference>
<feature type="compositionally biased region" description="Polar residues" evidence="4">
    <location>
        <begin position="633"/>
        <end position="646"/>
    </location>
</feature>
<dbReference type="Pfam" id="PF23556">
    <property type="entry name" value="TPR_Vps41"/>
    <property type="match status" value="1"/>
</dbReference>
<dbReference type="SUPFAM" id="SSF50978">
    <property type="entry name" value="WD40 repeat-like"/>
    <property type="match status" value="1"/>
</dbReference>
<accession>A0A8T0GN32</accession>
<feature type="domain" description="RING-type" evidence="5">
    <location>
        <begin position="1850"/>
        <end position="1921"/>
    </location>
</feature>
<dbReference type="PANTHER" id="PTHR12616">
    <property type="entry name" value="VACUOLAR PROTEIN SORTING VPS41"/>
    <property type="match status" value="1"/>
</dbReference>
<protein>
    <recommendedName>
        <fullName evidence="5">RING-type domain-containing protein</fullName>
    </recommendedName>
</protein>
<keyword evidence="2" id="KW-0479">Metal-binding</keyword>
<feature type="region of interest" description="Disordered" evidence="4">
    <location>
        <begin position="1991"/>
        <end position="2034"/>
    </location>
</feature>
<feature type="repeat" description="WD" evidence="3">
    <location>
        <begin position="514"/>
        <end position="548"/>
    </location>
</feature>
<sequence>MEVQVKEEQLPSGKILRDHGTSSKYSARIMRAGSESATTSGSYVAPFTSSPGTPIRGARVSPRPGAALALAAAASRQVSRTTSTSVQRGALFEQGASSVPHLESDDFSFEDLAAREIALSSNQFENDIPRNQAGAAESTSLQSQGTGEDTLEISSDTLALDEHLASVEMKRSSLNTVVDWKSRNSSLSVDMEQNAVGTNGLSEHSLKAMPSFSDALSSSVHTTSEARSQAEPMRSLTEQNEIIPHVEPTPSSNEHTEILQKAEPMDSLVEQNEILQQAEPMDSLLNHYDLVQDEEEEFRNVEKLQNLIGDVDEPEIFDHNNAGDTSSDEGYHHGEDDYASSVSLSEESSESGTGLINTNQELLSDDMDEAVSALETNMEPKDDTVEKEPMRPPTALQLAEEVEMRNATSGLHWEEGAAAQPMRLEGIQRGPPAIGLLQLDAYNTLSQALASPFVRREHGFPQALAVHANFIAVGLSKGAVLVTPSKYSATRSADELESQKAFFLGGGIETKEPVSSLCFSHQGDLLLVGYANGILRLWDVSRRSMSKMMSTEHSEAIVHTLFLGQDAPGARSLRVISGDSKGKLLLHTFSQQMLMPLLRRFSVETQCLLEGDKTGPVLSVSPLLPDEGLQGMNGLNSSSQGRSSHPPTLGSVMGGMGSVVGGMVGSVGGMDVGRKFLYDGATPSDEGSRPMFVLVAHHTVLVVRLAADMQALKPLEVMSKLNRPTGIRDGAIAYTAWRRIRSKLGSSVVSASGNTDSNTSNGSTAIGVVTDRADVKKDESDTVNDVADDDDLPMLAMGWDTKMFIWQLTHSNLRKVREWELDSPAVGLAWLEEQMLVIVTANDELCLFTKEGVELERGSIRGEQEGVGALIYHTHIMNALGNPEKAYHSSLSVRGAALYLMGPHQLWRARLLPWRERIKALEDAGDWMGAFHIAMELYDGQARGVTGLPRGLDAMRDAIMSTLLALLSAYIDMAFEYLSVAFGSTTETASQTADRQGSVGLGQDLQGVREQYARVGGVAIEFCVHIGKQDVLFRDVFSKFVAVGQRGTFLELLEPYILKDMLGGLAAEVMQALVEHYSHHGWLERVEQCVLHMDIGSLDFNQVVRLCKEHGLYSALIYLYNRGLDDFISPLEELLTVADQASNLSQAQLVGYKLLVYLKYCFSGLAFPPGHGSLPTTRLPGLRAEILQFLLDQEGSIRGRSLVSFKAEESGVYPRLWFLLHVDIQATLLVLRLAFPEHGPLGIGKQGFAYLTSADDEELVLSASEDVHDGVRYVQATVNALIEILKGSHQVKNDPNEVDTNSEDSEVDWPSNEDAGCLLDFVAQFVASRHAVVSSSTFMKILEYVASPTPGSEVARDKEDLMVRLLSAVPDSNLDASRTLLLAQRNNFWQVSGLLHTRGGDYEAALDDYLSDKTRTGQPFVYIMQMLDHQKGLKGLDLIKFREAILVRIPELVQLSSKGTLWIVLKHLSNDNQQIIEKLASHPKHLFGYMKGIMDARPGGNNSSGMENSFMSSHGKYKERLSNRQRSLSGRFKRVELWEPNVDIRDLLQRSDIVFTDDMAELYVELLCQFEPHAVLRFLESYENYRLEHCLKLCQEYGITDAAIFLLERVGDVASALNLVLKDLDRCRDSLELSVSTLSSTSVQAFDKDDKLLSNVPEVGAVRAAVAAAVTLCQRNTQRLDPNESTMLWFRLLDNIVEPSKGTSDAGGVLESSEFKNTSSEFYKSPGMLELADSGKGKVRGRSRAQRKVVIKQAKGKLLKKVLVSIMGDIIDGMMGYIPLHVIMEKILADHGNHPFGDFRPTILNMLSAYGYERTILRTAKHLIEEDSFYNISALRQGYAHGYAASSSTCCICGLRLEDGSIRAYTNNTSDNSNGKAIRATSRGSNAFSIYSCGHAAHITCIADEGVNKEDTGSLGCPVCSVKVKSSTSSHLAKKPIGNAGDEANIGSSSTRSNTMAAYLVGSATKSNSHATQVSQLAVLKQLQQGKQLSDLGPSLKLHLAPPPKTRPRRVSVPESSGTSRTKSAQKIPMSLRR</sequence>
<dbReference type="PROSITE" id="PS50082">
    <property type="entry name" value="WD_REPEATS_2"/>
    <property type="match status" value="1"/>
</dbReference>
<keyword evidence="3" id="KW-0853">WD repeat</keyword>
<evidence type="ECO:0000256" key="4">
    <source>
        <dbReference type="SAM" id="MobiDB-lite"/>
    </source>
</evidence>
<dbReference type="PROSITE" id="PS50089">
    <property type="entry name" value="ZF_RING_2"/>
    <property type="match status" value="1"/>
</dbReference>
<feature type="compositionally biased region" description="Polar residues" evidence="4">
    <location>
        <begin position="38"/>
        <end position="52"/>
    </location>
</feature>
<dbReference type="GO" id="GO:0006623">
    <property type="term" value="P:protein targeting to vacuole"/>
    <property type="evidence" value="ECO:0007669"/>
    <property type="project" value="InterPro"/>
</dbReference>
<dbReference type="Proteomes" id="UP000822688">
    <property type="component" value="Chromosome 10"/>
</dbReference>
<dbReference type="GO" id="GO:0005770">
    <property type="term" value="C:late endosome"/>
    <property type="evidence" value="ECO:0007669"/>
    <property type="project" value="TreeGrafter"/>
</dbReference>
<evidence type="ECO:0000256" key="1">
    <source>
        <dbReference type="ARBA" id="ARBA00009422"/>
    </source>
</evidence>
<feature type="region of interest" description="Disordered" evidence="4">
    <location>
        <begin position="38"/>
        <end position="58"/>
    </location>
</feature>
<dbReference type="EMBL" id="CM026431">
    <property type="protein sequence ID" value="KAG0559997.1"/>
    <property type="molecule type" value="Genomic_DNA"/>
</dbReference>
<evidence type="ECO:0000259" key="5">
    <source>
        <dbReference type="PROSITE" id="PS50089"/>
    </source>
</evidence>
<dbReference type="OrthoDB" id="289913at2759"/>
<dbReference type="GO" id="GO:0008270">
    <property type="term" value="F:zinc ion binding"/>
    <property type="evidence" value="ECO:0007669"/>
    <property type="project" value="UniProtKB-KW"/>
</dbReference>
<dbReference type="InterPro" id="IPR045111">
    <property type="entry name" value="Vps41/Vps8"/>
</dbReference>
<evidence type="ECO:0000313" key="6">
    <source>
        <dbReference type="EMBL" id="KAG0559997.1"/>
    </source>
</evidence>
<dbReference type="GO" id="GO:0034058">
    <property type="term" value="P:endosomal vesicle fusion"/>
    <property type="evidence" value="ECO:0007669"/>
    <property type="project" value="TreeGrafter"/>
</dbReference>
<dbReference type="InterPro" id="IPR015943">
    <property type="entry name" value="WD40/YVTN_repeat-like_dom_sf"/>
</dbReference>
<dbReference type="Pfam" id="PF23410">
    <property type="entry name" value="Beta-prop_VPS8"/>
    <property type="match status" value="1"/>
</dbReference>
<name>A0A8T0GN32_CERPU</name>